<feature type="transmembrane region" description="Helical" evidence="1">
    <location>
        <begin position="420"/>
        <end position="438"/>
    </location>
</feature>
<feature type="transmembrane region" description="Helical" evidence="1">
    <location>
        <begin position="262"/>
        <end position="286"/>
    </location>
</feature>
<feature type="transmembrane region" description="Helical" evidence="1">
    <location>
        <begin position="367"/>
        <end position="388"/>
    </location>
</feature>
<feature type="transmembrane region" description="Helical" evidence="1">
    <location>
        <begin position="73"/>
        <end position="94"/>
    </location>
</feature>
<feature type="transmembrane region" description="Helical" evidence="1">
    <location>
        <begin position="339"/>
        <end position="361"/>
    </location>
</feature>
<evidence type="ECO:0000313" key="3">
    <source>
        <dbReference type="EMBL" id="STX36792.1"/>
    </source>
</evidence>
<dbReference type="AlphaFoldDB" id="A0A378IPN6"/>
<evidence type="ECO:0000313" key="2">
    <source>
        <dbReference type="EMBL" id="KTC92327.1"/>
    </source>
</evidence>
<protein>
    <submittedName>
        <fullName evidence="3">Uncharacterized protein</fullName>
    </submittedName>
</protein>
<dbReference type="Proteomes" id="UP000255316">
    <property type="component" value="Unassembled WGS sequence"/>
</dbReference>
<accession>A0A378IPN6</accession>
<feature type="transmembrane region" description="Helical" evidence="1">
    <location>
        <begin position="298"/>
        <end position="318"/>
    </location>
</feature>
<evidence type="ECO:0000313" key="4">
    <source>
        <dbReference type="Proteomes" id="UP000054854"/>
    </source>
</evidence>
<feature type="transmembrane region" description="Helical" evidence="1">
    <location>
        <begin position="46"/>
        <end position="67"/>
    </location>
</feature>
<dbReference type="EMBL" id="LNXX01000007">
    <property type="protein sequence ID" value="KTC92327.1"/>
    <property type="molecule type" value="Genomic_DNA"/>
</dbReference>
<keyword evidence="1" id="KW-0472">Membrane</keyword>
<proteinExistence type="predicted"/>
<keyword evidence="4" id="KW-1185">Reference proteome</keyword>
<feature type="transmembrane region" description="Helical" evidence="1">
    <location>
        <begin position="395"/>
        <end position="414"/>
    </location>
</feature>
<dbReference type="EMBL" id="UGNX01000001">
    <property type="protein sequence ID" value="STX36792.1"/>
    <property type="molecule type" value="Genomic_DNA"/>
</dbReference>
<gene>
    <name evidence="2" type="ORF">Lcin_1106</name>
    <name evidence="3" type="ORF">NCTC12438_03430</name>
</gene>
<name>A0A378IPN6_9GAMM</name>
<reference evidence="2 4" key="1">
    <citation type="submission" date="2015-11" db="EMBL/GenBank/DDBJ databases">
        <title>Genomic analysis of 38 Legionella species identifies large and diverse effector repertoires.</title>
        <authorList>
            <person name="Burstein D."/>
            <person name="Amaro F."/>
            <person name="Zusman T."/>
            <person name="Lifshitz Z."/>
            <person name="Cohen O."/>
            <person name="Gilbert J.A."/>
            <person name="Pupko T."/>
            <person name="Shuman H.A."/>
            <person name="Segal G."/>
        </authorList>
    </citation>
    <scope>NUCLEOTIDE SEQUENCE [LARGE SCALE GENOMIC DNA]</scope>
    <source>
        <strain evidence="2 4">CDC#72-OH-14</strain>
    </source>
</reference>
<dbReference type="Proteomes" id="UP000054854">
    <property type="component" value="Unassembled WGS sequence"/>
</dbReference>
<evidence type="ECO:0000313" key="5">
    <source>
        <dbReference type="Proteomes" id="UP000255316"/>
    </source>
</evidence>
<feature type="transmembrane region" description="Helical" evidence="1">
    <location>
        <begin position="211"/>
        <end position="230"/>
    </location>
</feature>
<evidence type="ECO:0000256" key="1">
    <source>
        <dbReference type="SAM" id="Phobius"/>
    </source>
</evidence>
<feature type="transmembrane region" description="Helical" evidence="1">
    <location>
        <begin position="148"/>
        <end position="170"/>
    </location>
</feature>
<feature type="transmembrane region" description="Helical" evidence="1">
    <location>
        <begin position="115"/>
        <end position="142"/>
    </location>
</feature>
<dbReference type="STRING" id="28085.Lcin_1106"/>
<keyword evidence="1" id="KW-1133">Transmembrane helix</keyword>
<dbReference type="OrthoDB" id="4670956at2"/>
<keyword evidence="1" id="KW-0812">Transmembrane</keyword>
<reference evidence="3 5" key="2">
    <citation type="submission" date="2018-06" db="EMBL/GenBank/DDBJ databases">
        <authorList>
            <consortium name="Pathogen Informatics"/>
            <person name="Doyle S."/>
        </authorList>
    </citation>
    <scope>NUCLEOTIDE SEQUENCE [LARGE SCALE GENOMIC DNA]</scope>
    <source>
        <strain evidence="3 5">NCTC12438</strain>
    </source>
</reference>
<dbReference type="RefSeq" id="WP_058464287.1">
    <property type="nucleotide sequence ID" value="NZ_CAAAHQ010000012.1"/>
</dbReference>
<feature type="transmembrane region" description="Helical" evidence="1">
    <location>
        <begin position="182"/>
        <end position="205"/>
    </location>
</feature>
<sequence length="689" mass="80511">MNQSQTIQEWVNKQKRRKASFVSFNEALFGKNILAYIIFRLRYFSINVIFTMAVHVLEFYFLTVIFTSTHLEYLILLRASIFVINAGWWGMLEVMRSRVRHLHRSQQNSLLARELGNWQFLAILLSSGCFITSFIFGGLAFIEIGSQHVLANCYIAAVIFQLGIHIFIEVRRSGIYAKFRVFRPLLSILLLPFASMAFLVVFWWLAGGFTLVLNTFCSAILGSAISLYYIKNSYTMHQWPKPIWPKLNEFWHFLSQIFIPEFFWAGLASILISLEGMLIWIMYYYSLNHTAYNDYYKLFYFIAPLLNASSIWGRLFYFDIKKCSISSLNRFINSFNTRVLYITPLIGFFYWLITALFYVGYFQENAFSFSLLLLVFFILRSSMAYLQINAFSNRYYLDVVVSGLITLISVFGFISIESLYLHVLILFIVLFLGNIYIYRPRFMPLKNSTKIHYFSFSDWFNALIHHQKPTTIISFKVDTKIRWKNKAQLQKILSNTFQSPHLFWINNHNLLLFFASNELNLKNTLSRISIETAGIIESYRLCVDAVNGLQALQDLLQENSLFSLEKIKLLNESHLVLPKEHQAIITEFAHHFPLGICYEFTDKKLVIHHPEKIPENGDYYRILVRLVKKSLASPLEKNEGMNFSVSVYCDVKNNTLIFIMPISYENYKLVNAWNLAVFKATLEQFSARA</sequence>
<organism evidence="3 5">
    <name type="scientific">Legionella cincinnatiensis</name>
    <dbReference type="NCBI Taxonomy" id="28085"/>
    <lineage>
        <taxon>Bacteria</taxon>
        <taxon>Pseudomonadati</taxon>
        <taxon>Pseudomonadota</taxon>
        <taxon>Gammaproteobacteria</taxon>
        <taxon>Legionellales</taxon>
        <taxon>Legionellaceae</taxon>
        <taxon>Legionella</taxon>
    </lineage>
</organism>